<comment type="caution">
    <text evidence="3">The sequence shown here is derived from an EMBL/GenBank/DDBJ whole genome shotgun (WGS) entry which is preliminary data.</text>
</comment>
<sequence length="194" mass="20992">MRADASAVAIPLSSLPDQCPSDGAVRWYAVHVPAGREASFAEKCRKALDPALLEDCIASRYERYVKRGGVWRIETAPLFAEYVFVATRDAEALAKALGRLSFAAPIVGRRGRAYAPLAAGVQSWLESTLDASHVLRASEGRIDQGVLTVERGPLRGSERIVRKIDRRKRLAFVALGGGDEGFLLKAALSVLSKS</sequence>
<keyword evidence="1" id="KW-0804">Transcription</keyword>
<evidence type="ECO:0000256" key="1">
    <source>
        <dbReference type="ARBA" id="ARBA00023163"/>
    </source>
</evidence>
<feature type="domain" description="NusG-like N-terminal" evidence="2">
    <location>
        <begin position="26"/>
        <end position="108"/>
    </location>
</feature>
<proteinExistence type="predicted"/>
<dbReference type="Proteomes" id="UP000236488">
    <property type="component" value="Unassembled WGS sequence"/>
</dbReference>
<accession>A0A2K2U3M6</accession>
<dbReference type="EMBL" id="PPEL01000067">
    <property type="protein sequence ID" value="PNV64798.1"/>
    <property type="molecule type" value="Genomic_DNA"/>
</dbReference>
<protein>
    <submittedName>
        <fullName evidence="3">Antitermination protein NusG</fullName>
    </submittedName>
</protein>
<keyword evidence="4" id="KW-1185">Reference proteome</keyword>
<dbReference type="InterPro" id="IPR006645">
    <property type="entry name" value="NGN-like_dom"/>
</dbReference>
<dbReference type="GO" id="GO:0006354">
    <property type="term" value="P:DNA-templated transcription elongation"/>
    <property type="evidence" value="ECO:0007669"/>
    <property type="project" value="InterPro"/>
</dbReference>
<dbReference type="AlphaFoldDB" id="A0A2K2U3M6"/>
<dbReference type="Gene3D" id="3.30.70.940">
    <property type="entry name" value="NusG, N-terminal domain"/>
    <property type="match status" value="1"/>
</dbReference>
<name>A0A2K2U3M6_9ACTN</name>
<dbReference type="InterPro" id="IPR036735">
    <property type="entry name" value="NGN_dom_sf"/>
</dbReference>
<dbReference type="RefSeq" id="WP_087194836.1">
    <property type="nucleotide sequence ID" value="NZ_PPEL01000067.1"/>
</dbReference>
<dbReference type="SUPFAM" id="SSF82679">
    <property type="entry name" value="N-utilization substance G protein NusG, N-terminal domain"/>
    <property type="match status" value="1"/>
</dbReference>
<gene>
    <name evidence="3" type="ORF">C2L80_10090</name>
</gene>
<organism evidence="3 4">
    <name type="scientific">Rubneribacter badeniensis</name>
    <dbReference type="NCBI Taxonomy" id="2070688"/>
    <lineage>
        <taxon>Bacteria</taxon>
        <taxon>Bacillati</taxon>
        <taxon>Actinomycetota</taxon>
        <taxon>Coriobacteriia</taxon>
        <taxon>Eggerthellales</taxon>
        <taxon>Eggerthellaceae</taxon>
        <taxon>Rubneribacter</taxon>
    </lineage>
</organism>
<evidence type="ECO:0000313" key="3">
    <source>
        <dbReference type="EMBL" id="PNV64798.1"/>
    </source>
</evidence>
<reference evidence="3 4" key="1">
    <citation type="journal article" date="2018" name="Int. J. Syst. Evol. Microbiol.">
        <title>Rubneribacter badeniensis gen. nov., sp. nov. and Enteroscipio rubneri gen. nov., sp. nov., new members of the Eggerthellaceae isolated from human faeces.</title>
        <authorList>
            <person name="Danylec N."/>
            <person name="Gobl A."/>
            <person name="Stoll D.A."/>
            <person name="Hetzer B."/>
            <person name="Kulling S.E."/>
            <person name="Huch M."/>
        </authorList>
    </citation>
    <scope>NUCLEOTIDE SEQUENCE [LARGE SCALE GENOMIC DNA]</scope>
    <source>
        <strain evidence="3 4">ResAG-85</strain>
    </source>
</reference>
<evidence type="ECO:0000313" key="4">
    <source>
        <dbReference type="Proteomes" id="UP000236488"/>
    </source>
</evidence>
<evidence type="ECO:0000259" key="2">
    <source>
        <dbReference type="Pfam" id="PF02357"/>
    </source>
</evidence>
<dbReference type="Pfam" id="PF02357">
    <property type="entry name" value="NusG"/>
    <property type="match status" value="1"/>
</dbReference>